<proteinExistence type="predicted"/>
<evidence type="ECO:0000313" key="1">
    <source>
        <dbReference type="EMBL" id="KAK7463252.1"/>
    </source>
</evidence>
<gene>
    <name evidence="1" type="ORF">BaRGS_00038157</name>
</gene>
<sequence>MSVTDVLRIRLRQYRPPVQTGQLLRHRRLDVHRHFRHHDVRHTFPGTVLRKTHCAVVCMDLDASWQFPRLTTLWRQSQARALAVSVLLRKRHRAAVYTGSVPRYDSCTRTLMAVSRARLEQFQSQTSR</sequence>
<name>A0ABD0J732_9CAEN</name>
<protein>
    <submittedName>
        <fullName evidence="1">Uncharacterized protein</fullName>
    </submittedName>
</protein>
<keyword evidence="2" id="KW-1185">Reference proteome</keyword>
<dbReference type="EMBL" id="JACVVK020000603">
    <property type="protein sequence ID" value="KAK7463252.1"/>
    <property type="molecule type" value="Genomic_DNA"/>
</dbReference>
<reference evidence="1 2" key="1">
    <citation type="journal article" date="2023" name="Sci. Data">
        <title>Genome assembly of the Korean intertidal mud-creeper Batillaria attramentaria.</title>
        <authorList>
            <person name="Patra A.K."/>
            <person name="Ho P.T."/>
            <person name="Jun S."/>
            <person name="Lee S.J."/>
            <person name="Kim Y."/>
            <person name="Won Y.J."/>
        </authorList>
    </citation>
    <scope>NUCLEOTIDE SEQUENCE [LARGE SCALE GENOMIC DNA]</scope>
    <source>
        <strain evidence="1">Wonlab-2016</strain>
    </source>
</reference>
<accession>A0ABD0J732</accession>
<dbReference type="AlphaFoldDB" id="A0ABD0J732"/>
<dbReference type="Proteomes" id="UP001519460">
    <property type="component" value="Unassembled WGS sequence"/>
</dbReference>
<comment type="caution">
    <text evidence="1">The sequence shown here is derived from an EMBL/GenBank/DDBJ whole genome shotgun (WGS) entry which is preliminary data.</text>
</comment>
<organism evidence="1 2">
    <name type="scientific">Batillaria attramentaria</name>
    <dbReference type="NCBI Taxonomy" id="370345"/>
    <lineage>
        <taxon>Eukaryota</taxon>
        <taxon>Metazoa</taxon>
        <taxon>Spiralia</taxon>
        <taxon>Lophotrochozoa</taxon>
        <taxon>Mollusca</taxon>
        <taxon>Gastropoda</taxon>
        <taxon>Caenogastropoda</taxon>
        <taxon>Sorbeoconcha</taxon>
        <taxon>Cerithioidea</taxon>
        <taxon>Batillariidae</taxon>
        <taxon>Batillaria</taxon>
    </lineage>
</organism>
<evidence type="ECO:0000313" key="2">
    <source>
        <dbReference type="Proteomes" id="UP001519460"/>
    </source>
</evidence>